<reference evidence="1 2" key="1">
    <citation type="submission" date="2019-10" db="EMBL/GenBank/DDBJ databases">
        <title>Georgenia wutianyii sp. nov. and Georgenia yuyongxinii sp. nov. isolated from plateau pika (Ochotona curzoniae) in the Qinghai-Tibet plateau of China.</title>
        <authorList>
            <person name="Tian Z."/>
        </authorList>
    </citation>
    <scope>NUCLEOTIDE SEQUENCE [LARGE SCALE GENOMIC DNA]</scope>
    <source>
        <strain evidence="1 2">JCM 19765</strain>
    </source>
</reference>
<dbReference type="EMBL" id="WHPC01000009">
    <property type="protein sequence ID" value="MPV36310.1"/>
    <property type="molecule type" value="Genomic_DNA"/>
</dbReference>
<protein>
    <submittedName>
        <fullName evidence="1">Uncharacterized protein</fullName>
    </submittedName>
</protein>
<organism evidence="1 2">
    <name type="scientific">Georgenia subflava</name>
    <dbReference type="NCBI Taxonomy" id="1622177"/>
    <lineage>
        <taxon>Bacteria</taxon>
        <taxon>Bacillati</taxon>
        <taxon>Actinomycetota</taxon>
        <taxon>Actinomycetes</taxon>
        <taxon>Micrococcales</taxon>
        <taxon>Bogoriellaceae</taxon>
        <taxon>Georgenia</taxon>
    </lineage>
</organism>
<name>A0A6N7EE64_9MICO</name>
<dbReference type="OrthoDB" id="4829751at2"/>
<dbReference type="RefSeq" id="WP_152196094.1">
    <property type="nucleotide sequence ID" value="NZ_VUKD01000004.1"/>
</dbReference>
<dbReference type="Proteomes" id="UP000437709">
    <property type="component" value="Unassembled WGS sequence"/>
</dbReference>
<evidence type="ECO:0000313" key="2">
    <source>
        <dbReference type="Proteomes" id="UP000437709"/>
    </source>
</evidence>
<comment type="caution">
    <text evidence="1">The sequence shown here is derived from an EMBL/GenBank/DDBJ whole genome shotgun (WGS) entry which is preliminary data.</text>
</comment>
<proteinExistence type="predicted"/>
<gene>
    <name evidence="1" type="ORF">GB881_04465</name>
</gene>
<sequence length="72" mass="7717">MADLPQARAAKEGLRARIRDRDGVVGVGIARRGDGYCLKVNVTTEDVATRVPSDIDGVEVRVRVVGRITAQA</sequence>
<accession>A0A6N7EE64</accession>
<keyword evidence="2" id="KW-1185">Reference proteome</keyword>
<dbReference type="AlphaFoldDB" id="A0A6N7EE64"/>
<evidence type="ECO:0000313" key="1">
    <source>
        <dbReference type="EMBL" id="MPV36310.1"/>
    </source>
</evidence>